<dbReference type="Gene3D" id="1.25.40.290">
    <property type="entry name" value="ARM repeat domains"/>
    <property type="match status" value="1"/>
</dbReference>
<accession>A0A517ZC58</accession>
<dbReference type="InterPro" id="IPR024755">
    <property type="entry name" value="cpYpsA"/>
</dbReference>
<keyword evidence="2" id="KW-1185">Reference proteome</keyword>
<evidence type="ECO:0000313" key="2">
    <source>
        <dbReference type="Proteomes" id="UP000320496"/>
    </source>
</evidence>
<evidence type="ECO:0000313" key="1">
    <source>
        <dbReference type="EMBL" id="QDU40030.1"/>
    </source>
</evidence>
<dbReference type="RefSeq" id="WP_197443668.1">
    <property type="nucleotide sequence ID" value="NZ_CP036275.1"/>
</dbReference>
<dbReference type="SUPFAM" id="SSF48371">
    <property type="entry name" value="ARM repeat"/>
    <property type="match status" value="1"/>
</dbReference>
<dbReference type="InterPro" id="IPR014825">
    <property type="entry name" value="DNA_alkylation"/>
</dbReference>
<dbReference type="Pfam" id="PF12694">
    <property type="entry name" value="cpYpsA"/>
    <property type="match status" value="1"/>
</dbReference>
<dbReference type="InterPro" id="IPR016024">
    <property type="entry name" value="ARM-type_fold"/>
</dbReference>
<dbReference type="KEGG" id="mri:Mal4_43840"/>
<dbReference type="SUPFAM" id="SSF102405">
    <property type="entry name" value="MCP/YpsA-like"/>
    <property type="match status" value="1"/>
</dbReference>
<gene>
    <name evidence="1" type="ORF">Mal4_43840</name>
</gene>
<dbReference type="Pfam" id="PF08713">
    <property type="entry name" value="DNA_alkylation"/>
    <property type="match status" value="1"/>
</dbReference>
<protein>
    <submittedName>
        <fullName evidence="1">Molybdenum carrier</fullName>
    </submittedName>
</protein>
<dbReference type="Gene3D" id="3.40.50.450">
    <property type="match status" value="1"/>
</dbReference>
<dbReference type="Proteomes" id="UP000320496">
    <property type="component" value="Chromosome"/>
</dbReference>
<dbReference type="EMBL" id="CP036275">
    <property type="protein sequence ID" value="QDU40030.1"/>
    <property type="molecule type" value="Genomic_DNA"/>
</dbReference>
<sequence>MLKIVSGGQTGVDRAALDAAMGLKLPHGGWCPQGRRAEDGVIPARYQLQESKSRQYAVRTRWNVRDSDGTLILARATLNGGTALTADVAASLGRPCLVVDPASAGSANTARQWMKTHSIRVLNVAGPRESSDPGIYEVALRFLRRLLRQPVQTKRRGARSLSDVTSELLDGLQRGELETRTLSEGLAIDFAVLLQHAAPEVTLTDEELATLAKPHGITRRMEAAGQLLLRHVGMDRASIERFSGHPSDTVRGWAAYMVGGMPDLSLARRLQLVRPLADDPHFGVREWAWLALRSHIAEDVETSIARLQRWTNSRSGNLRRYAVESTRPRGVWCAHIGELKTSPEMAMPLLEPLKSDPAKYVQDSVANWLNDASKSQAEWVQELCLRWETESPTDATRRICRRAQRTLRKTGRQ</sequence>
<organism evidence="1 2">
    <name type="scientific">Maioricimonas rarisocia</name>
    <dbReference type="NCBI Taxonomy" id="2528026"/>
    <lineage>
        <taxon>Bacteria</taxon>
        <taxon>Pseudomonadati</taxon>
        <taxon>Planctomycetota</taxon>
        <taxon>Planctomycetia</taxon>
        <taxon>Planctomycetales</taxon>
        <taxon>Planctomycetaceae</taxon>
        <taxon>Maioricimonas</taxon>
    </lineage>
</organism>
<reference evidence="1 2" key="1">
    <citation type="submission" date="2019-02" db="EMBL/GenBank/DDBJ databases">
        <title>Deep-cultivation of Planctomycetes and their phenomic and genomic characterization uncovers novel biology.</title>
        <authorList>
            <person name="Wiegand S."/>
            <person name="Jogler M."/>
            <person name="Boedeker C."/>
            <person name="Pinto D."/>
            <person name="Vollmers J."/>
            <person name="Rivas-Marin E."/>
            <person name="Kohn T."/>
            <person name="Peeters S.H."/>
            <person name="Heuer A."/>
            <person name="Rast P."/>
            <person name="Oberbeckmann S."/>
            <person name="Bunk B."/>
            <person name="Jeske O."/>
            <person name="Meyerdierks A."/>
            <person name="Storesund J.E."/>
            <person name="Kallscheuer N."/>
            <person name="Luecker S."/>
            <person name="Lage O.M."/>
            <person name="Pohl T."/>
            <person name="Merkel B.J."/>
            <person name="Hornburger P."/>
            <person name="Mueller R.-W."/>
            <person name="Bruemmer F."/>
            <person name="Labrenz M."/>
            <person name="Spormann A.M."/>
            <person name="Op den Camp H."/>
            <person name="Overmann J."/>
            <person name="Amann R."/>
            <person name="Jetten M.S.M."/>
            <person name="Mascher T."/>
            <person name="Medema M.H."/>
            <person name="Devos D.P."/>
            <person name="Kaster A.-K."/>
            <person name="Ovreas L."/>
            <person name="Rohde M."/>
            <person name="Galperin M.Y."/>
            <person name="Jogler C."/>
        </authorList>
    </citation>
    <scope>NUCLEOTIDE SEQUENCE [LARGE SCALE GENOMIC DNA]</scope>
    <source>
        <strain evidence="1 2">Mal4</strain>
    </source>
</reference>
<dbReference type="AlphaFoldDB" id="A0A517ZC58"/>
<name>A0A517ZC58_9PLAN</name>
<proteinExistence type="predicted"/>